<feature type="compositionally biased region" description="Low complexity" evidence="1">
    <location>
        <begin position="95"/>
        <end position="119"/>
    </location>
</feature>
<reference evidence="3 4" key="1">
    <citation type="submission" date="2017-08" db="EMBL/GenBank/DDBJ databases">
        <title>Infants hospitalized years apart are colonized by the same room-sourced microbial strains.</title>
        <authorList>
            <person name="Brooks B."/>
            <person name="Olm M.R."/>
            <person name="Firek B.A."/>
            <person name="Baker R."/>
            <person name="Thomas B.C."/>
            <person name="Morowitz M.J."/>
            <person name="Banfield J.F."/>
        </authorList>
    </citation>
    <scope>NUCLEOTIDE SEQUENCE [LARGE SCALE GENOMIC DNA]</scope>
    <source>
        <strain evidence="3">S2_018_000_R2_101</strain>
    </source>
</reference>
<evidence type="ECO:0000313" key="3">
    <source>
        <dbReference type="EMBL" id="PZO87159.1"/>
    </source>
</evidence>
<feature type="region of interest" description="Disordered" evidence="1">
    <location>
        <begin position="45"/>
        <end position="119"/>
    </location>
</feature>
<dbReference type="EMBL" id="QFNN01000146">
    <property type="protein sequence ID" value="PZO87159.1"/>
    <property type="molecule type" value="Genomic_DNA"/>
</dbReference>
<evidence type="ECO:0000259" key="2">
    <source>
        <dbReference type="Pfam" id="PF07508"/>
    </source>
</evidence>
<evidence type="ECO:0000313" key="4">
    <source>
        <dbReference type="Proteomes" id="UP000249066"/>
    </source>
</evidence>
<dbReference type="GO" id="GO:0000150">
    <property type="term" value="F:DNA strand exchange activity"/>
    <property type="evidence" value="ECO:0007669"/>
    <property type="project" value="InterPro"/>
</dbReference>
<feature type="compositionally biased region" description="Polar residues" evidence="1">
    <location>
        <begin position="63"/>
        <end position="73"/>
    </location>
</feature>
<dbReference type="InterPro" id="IPR038109">
    <property type="entry name" value="DNA_bind_recomb_sf"/>
</dbReference>
<gene>
    <name evidence="3" type="ORF">DI623_15275</name>
</gene>
<dbReference type="Gene3D" id="3.90.1750.20">
    <property type="entry name" value="Putative Large Serine Recombinase, Chain B, Domain 2"/>
    <property type="match status" value="1"/>
</dbReference>
<dbReference type="Pfam" id="PF07508">
    <property type="entry name" value="Recombinase"/>
    <property type="match status" value="1"/>
</dbReference>
<dbReference type="InterPro" id="IPR011109">
    <property type="entry name" value="DNA_bind_recombinase_dom"/>
</dbReference>
<dbReference type="GO" id="GO:0003677">
    <property type="term" value="F:DNA binding"/>
    <property type="evidence" value="ECO:0007669"/>
    <property type="project" value="InterPro"/>
</dbReference>
<protein>
    <recommendedName>
        <fullName evidence="2">Recombinase domain-containing protein</fullName>
    </recommendedName>
</protein>
<feature type="domain" description="Recombinase" evidence="2">
    <location>
        <begin position="136"/>
        <end position="182"/>
    </location>
</feature>
<dbReference type="AlphaFoldDB" id="A0A2W5A3Y5"/>
<organism evidence="3 4">
    <name type="scientific">Sphingomonas sanxanigenens</name>
    <dbReference type="NCBI Taxonomy" id="397260"/>
    <lineage>
        <taxon>Bacteria</taxon>
        <taxon>Pseudomonadati</taxon>
        <taxon>Pseudomonadota</taxon>
        <taxon>Alphaproteobacteria</taxon>
        <taxon>Sphingomonadales</taxon>
        <taxon>Sphingomonadaceae</taxon>
        <taxon>Sphingomonas</taxon>
    </lineage>
</organism>
<dbReference type="Proteomes" id="UP000249066">
    <property type="component" value="Unassembled WGS sequence"/>
</dbReference>
<name>A0A2W5A3Y5_9SPHN</name>
<feature type="compositionally biased region" description="Basic and acidic residues" evidence="1">
    <location>
        <begin position="48"/>
        <end position="58"/>
    </location>
</feature>
<sequence>MRRLERSDRAHWAPCRGQHIASAQLSLSSLSPKCAAVERRMPLLGPRARPELPKDQVERSAASVLSTSNTAGSRAQPPPLTALAASTSMRERRSAAAASSMINPVRSASPSAPASNSPGATSWTIVAARAHSIAIFGRGMLFAMLSNRIYLGEIVHKRQAHPGEHLPIIDHALWDRVQQLIDADSVERKAATNVAHASEQPGWWLQAEMKRGPILRWHPCLPRRVGCRRGCSRIPI</sequence>
<accession>A0A2W5A3Y5</accession>
<proteinExistence type="predicted"/>
<evidence type="ECO:0000256" key="1">
    <source>
        <dbReference type="SAM" id="MobiDB-lite"/>
    </source>
</evidence>
<comment type="caution">
    <text evidence="3">The sequence shown here is derived from an EMBL/GenBank/DDBJ whole genome shotgun (WGS) entry which is preliminary data.</text>
</comment>